<dbReference type="SMART" id="SM01405">
    <property type="entry name" value="Ribosomal_S6e"/>
    <property type="match status" value="1"/>
</dbReference>
<keyword evidence="3" id="KW-0687">Ribonucleoprotein</keyword>
<evidence type="ECO:0000256" key="1">
    <source>
        <dbReference type="ARBA" id="ARBA00009312"/>
    </source>
</evidence>
<comment type="caution">
    <text evidence="6">The sequence shown here is derived from an EMBL/GenBank/DDBJ whole genome shotgun (WGS) entry which is preliminary data.</text>
</comment>
<dbReference type="EMBL" id="CYRY02022475">
    <property type="protein sequence ID" value="VCW97649.1"/>
    <property type="molecule type" value="Genomic_DNA"/>
</dbReference>
<dbReference type="Proteomes" id="UP000269945">
    <property type="component" value="Unassembled WGS sequence"/>
</dbReference>
<dbReference type="Pfam" id="PF01092">
    <property type="entry name" value="Ribosomal_S6e"/>
    <property type="match status" value="1"/>
</dbReference>
<evidence type="ECO:0000256" key="3">
    <source>
        <dbReference type="ARBA" id="ARBA00023274"/>
    </source>
</evidence>
<proteinExistence type="inferred from homology"/>
<dbReference type="InterPro" id="IPR001377">
    <property type="entry name" value="Ribosomal_eS6"/>
</dbReference>
<evidence type="ECO:0000313" key="7">
    <source>
        <dbReference type="Proteomes" id="UP000269945"/>
    </source>
</evidence>
<evidence type="ECO:0000256" key="5">
    <source>
        <dbReference type="ARBA" id="ARBA00035403"/>
    </source>
</evidence>
<feature type="non-terminal residue" evidence="6">
    <location>
        <position position="80"/>
    </location>
</feature>
<dbReference type="GO" id="GO:0006412">
    <property type="term" value="P:translation"/>
    <property type="evidence" value="ECO:0007669"/>
    <property type="project" value="InterPro"/>
</dbReference>
<name>A0A9X9LVV6_GULGU</name>
<gene>
    <name evidence="6" type="ORF">BN2614_LOCUS8</name>
</gene>
<dbReference type="GO" id="GO:0003735">
    <property type="term" value="F:structural constituent of ribosome"/>
    <property type="evidence" value="ECO:0007669"/>
    <property type="project" value="InterPro"/>
</dbReference>
<dbReference type="GO" id="GO:1990904">
    <property type="term" value="C:ribonucleoprotein complex"/>
    <property type="evidence" value="ECO:0007669"/>
    <property type="project" value="UniProtKB-KW"/>
</dbReference>
<evidence type="ECO:0000256" key="4">
    <source>
        <dbReference type="ARBA" id="ARBA00035278"/>
    </source>
</evidence>
<accession>A0A9X9LVV6</accession>
<sequence>MKRNISFPVTGCQRLIEMDEECKLPTFYEMCTATEVAADDPGDEWKQALLTHGRVCLLLGKGHSCYRPRKTGERNTNLFR</sequence>
<comment type="similarity">
    <text evidence="1">Belongs to the eukaryotic ribosomal protein eS6 family.</text>
</comment>
<evidence type="ECO:0000256" key="2">
    <source>
        <dbReference type="ARBA" id="ARBA00022980"/>
    </source>
</evidence>
<dbReference type="GO" id="GO:0005840">
    <property type="term" value="C:ribosome"/>
    <property type="evidence" value="ECO:0007669"/>
    <property type="project" value="UniProtKB-KW"/>
</dbReference>
<organism evidence="6 7">
    <name type="scientific">Gulo gulo</name>
    <name type="common">Wolverine</name>
    <name type="synonym">Gluton</name>
    <dbReference type="NCBI Taxonomy" id="48420"/>
    <lineage>
        <taxon>Eukaryota</taxon>
        <taxon>Metazoa</taxon>
        <taxon>Chordata</taxon>
        <taxon>Craniata</taxon>
        <taxon>Vertebrata</taxon>
        <taxon>Euteleostomi</taxon>
        <taxon>Mammalia</taxon>
        <taxon>Eutheria</taxon>
        <taxon>Laurasiatheria</taxon>
        <taxon>Carnivora</taxon>
        <taxon>Caniformia</taxon>
        <taxon>Musteloidea</taxon>
        <taxon>Mustelidae</taxon>
        <taxon>Guloninae</taxon>
        <taxon>Gulo</taxon>
    </lineage>
</organism>
<dbReference type="AlphaFoldDB" id="A0A9X9LVV6"/>
<reference evidence="6 7" key="1">
    <citation type="submission" date="2018-10" db="EMBL/GenBank/DDBJ databases">
        <authorList>
            <person name="Ekblom R."/>
            <person name="Jareborg N."/>
        </authorList>
    </citation>
    <scope>NUCLEOTIDE SEQUENCE [LARGE SCALE GENOMIC DNA]</scope>
    <source>
        <tissue evidence="6">Muscle</tissue>
    </source>
</reference>
<protein>
    <recommendedName>
        <fullName evidence="4">Small ribosomal subunit protein eS6</fullName>
    </recommendedName>
    <alternativeName>
        <fullName evidence="5">40S ribosomal protein S6</fullName>
    </alternativeName>
</protein>
<dbReference type="PANTHER" id="PTHR11502">
    <property type="entry name" value="40S RIBOSOMAL PROTEIN S6"/>
    <property type="match status" value="1"/>
</dbReference>
<keyword evidence="2" id="KW-0689">Ribosomal protein</keyword>
<evidence type="ECO:0000313" key="6">
    <source>
        <dbReference type="EMBL" id="VCW97649.1"/>
    </source>
</evidence>
<keyword evidence="7" id="KW-1185">Reference proteome</keyword>